<reference evidence="1" key="1">
    <citation type="submission" date="2021-03" db="EMBL/GenBank/DDBJ databases">
        <authorList>
            <person name="Kanchanasin P."/>
            <person name="Saeng-In P."/>
            <person name="Phongsopitanun W."/>
            <person name="Yuki M."/>
            <person name="Kudo T."/>
            <person name="Ohkuma M."/>
            <person name="Tanasupawat S."/>
        </authorList>
    </citation>
    <scope>NUCLEOTIDE SEQUENCE</scope>
    <source>
        <strain evidence="1">GKU 128</strain>
    </source>
</reference>
<dbReference type="SUPFAM" id="SSF50475">
    <property type="entry name" value="FMN-binding split barrel"/>
    <property type="match status" value="1"/>
</dbReference>
<dbReference type="EMBL" id="JAGEOJ010000008">
    <property type="protein sequence ID" value="MBO2449571.1"/>
    <property type="molecule type" value="Genomic_DNA"/>
</dbReference>
<organism evidence="1 2">
    <name type="scientific">Actinomadura barringtoniae</name>
    <dbReference type="NCBI Taxonomy" id="1427535"/>
    <lineage>
        <taxon>Bacteria</taxon>
        <taxon>Bacillati</taxon>
        <taxon>Actinomycetota</taxon>
        <taxon>Actinomycetes</taxon>
        <taxon>Streptosporangiales</taxon>
        <taxon>Thermomonosporaceae</taxon>
        <taxon>Actinomadura</taxon>
    </lineage>
</organism>
<name>A0A939T2G1_9ACTN</name>
<dbReference type="InterPro" id="IPR012349">
    <property type="entry name" value="Split_barrel_FMN-bd"/>
</dbReference>
<protein>
    <submittedName>
        <fullName evidence="1">FMN-binding negative transcriptional regulator</fullName>
    </submittedName>
</protein>
<dbReference type="PIRSF" id="PIRSF010372">
    <property type="entry name" value="PaiB"/>
    <property type="match status" value="1"/>
</dbReference>
<evidence type="ECO:0000313" key="2">
    <source>
        <dbReference type="Proteomes" id="UP000669179"/>
    </source>
</evidence>
<dbReference type="Pfam" id="PF04299">
    <property type="entry name" value="FMN_bind_2"/>
    <property type="match status" value="1"/>
</dbReference>
<evidence type="ECO:0000313" key="1">
    <source>
        <dbReference type="EMBL" id="MBO2449571.1"/>
    </source>
</evidence>
<dbReference type="Gene3D" id="2.30.110.10">
    <property type="entry name" value="Electron Transport, Fmn-binding Protein, Chain A"/>
    <property type="match status" value="1"/>
</dbReference>
<dbReference type="PANTHER" id="PTHR35802">
    <property type="entry name" value="PROTEASE SYNTHASE AND SPORULATION PROTEIN PAI 2"/>
    <property type="match status" value="1"/>
</dbReference>
<accession>A0A939T2G1</accession>
<proteinExistence type="predicted"/>
<comment type="caution">
    <text evidence="1">The sequence shown here is derived from an EMBL/GenBank/DDBJ whole genome shotgun (WGS) entry which is preliminary data.</text>
</comment>
<dbReference type="PANTHER" id="PTHR35802:SF1">
    <property type="entry name" value="PROTEASE SYNTHASE AND SPORULATION PROTEIN PAI 2"/>
    <property type="match status" value="1"/>
</dbReference>
<keyword evidence="2" id="KW-1185">Reference proteome</keyword>
<dbReference type="RefSeq" id="WP_208257451.1">
    <property type="nucleotide sequence ID" value="NZ_JAGEOJ010000008.1"/>
</dbReference>
<dbReference type="AlphaFoldDB" id="A0A939T2G1"/>
<gene>
    <name evidence="1" type="ORF">J4573_20895</name>
</gene>
<dbReference type="Proteomes" id="UP000669179">
    <property type="component" value="Unassembled WGS sequence"/>
</dbReference>
<dbReference type="InterPro" id="IPR007396">
    <property type="entry name" value="TR_PAI2-type"/>
</dbReference>
<sequence length="204" mass="22134">MLEQDMYAVDDPEALRALIDANGWATMVSVGDDGRPVVSHLPILPDPAHPGVAIVGHLARQDGDHHRLGTREITIIVQGVNGYIPASFYQDGPYVSTWDFVVAHLSGTPEILGAEDTYQVLSDTIDHFEAPRPHPFKLSSVEDYAREIMPGTVGFRLVPTRIVGKAKLSQDKPAEIVDRIVDALKTDATHGDPDLAEAIRAANA</sequence>